<dbReference type="NCBIfam" id="NF011291">
    <property type="entry name" value="PRK14703.1"/>
    <property type="match status" value="1"/>
</dbReference>
<dbReference type="InterPro" id="IPR011035">
    <property type="entry name" value="Ribosomal_bL25/Gln-tRNA_synth"/>
</dbReference>
<dbReference type="Gene3D" id="3.40.50.620">
    <property type="entry name" value="HUPs"/>
    <property type="match status" value="1"/>
</dbReference>
<organism evidence="15 16">
    <name type="scientific">Epilithonimonas hungarica</name>
    <dbReference type="NCBI Taxonomy" id="454006"/>
    <lineage>
        <taxon>Bacteria</taxon>
        <taxon>Pseudomonadati</taxon>
        <taxon>Bacteroidota</taxon>
        <taxon>Flavobacteriia</taxon>
        <taxon>Flavobacteriales</taxon>
        <taxon>Weeksellaceae</taxon>
        <taxon>Chryseobacterium group</taxon>
        <taxon>Epilithonimonas</taxon>
    </lineage>
</organism>
<keyword evidence="8 11" id="KW-0030">Aminoacyl-tRNA synthetase</keyword>
<proteinExistence type="inferred from homology"/>
<keyword evidence="6 11" id="KW-0067">ATP-binding</keyword>
<dbReference type="InterPro" id="IPR020059">
    <property type="entry name" value="Glu/Gln-tRNA-synth_Ib_codon-bd"/>
</dbReference>
<evidence type="ECO:0000259" key="13">
    <source>
        <dbReference type="Pfam" id="PF03950"/>
    </source>
</evidence>
<dbReference type="InterPro" id="IPR050132">
    <property type="entry name" value="Gln/Glu-tRNA_Ligase"/>
</dbReference>
<keyword evidence="4 11" id="KW-0436">Ligase</keyword>
<gene>
    <name evidence="15" type="ORF">SAMN05421825_1413</name>
</gene>
<evidence type="ECO:0000256" key="1">
    <source>
        <dbReference type="ARBA" id="ARBA00005594"/>
    </source>
</evidence>
<dbReference type="Pfam" id="PF00749">
    <property type="entry name" value="tRNA-synt_1c"/>
    <property type="match status" value="1"/>
</dbReference>
<dbReference type="NCBIfam" id="TIGR00440">
    <property type="entry name" value="glnS"/>
    <property type="match status" value="1"/>
</dbReference>
<keyword evidence="3" id="KW-0963">Cytoplasm</keyword>
<dbReference type="OrthoDB" id="9801560at2"/>
<evidence type="ECO:0000256" key="8">
    <source>
        <dbReference type="ARBA" id="ARBA00023146"/>
    </source>
</evidence>
<dbReference type="Pfam" id="PF03950">
    <property type="entry name" value="tRNA-synt_1c_C"/>
    <property type="match status" value="1"/>
</dbReference>
<evidence type="ECO:0000313" key="15">
    <source>
        <dbReference type="EMBL" id="SDF25442.1"/>
    </source>
</evidence>
<evidence type="ECO:0000256" key="7">
    <source>
        <dbReference type="ARBA" id="ARBA00022917"/>
    </source>
</evidence>
<dbReference type="GO" id="GO:0006425">
    <property type="term" value="P:glutaminyl-tRNA aminoacylation"/>
    <property type="evidence" value="ECO:0007669"/>
    <property type="project" value="UniProtKB-UniRule"/>
</dbReference>
<comment type="similarity">
    <text evidence="1 11">Belongs to the class-I aminoacyl-tRNA synthetase family.</text>
</comment>
<evidence type="ECO:0000259" key="14">
    <source>
        <dbReference type="Pfam" id="PF20974"/>
    </source>
</evidence>
<dbReference type="PRINTS" id="PR00987">
    <property type="entry name" value="TRNASYNTHGLU"/>
</dbReference>
<protein>
    <recommendedName>
        <fullName evidence="2 10">Glutamine--tRNA ligase</fullName>
        <ecNumber evidence="2 10">6.1.1.18</ecNumber>
    </recommendedName>
</protein>
<dbReference type="GO" id="GO:0005829">
    <property type="term" value="C:cytosol"/>
    <property type="evidence" value="ECO:0007669"/>
    <property type="project" value="TreeGrafter"/>
</dbReference>
<accession>A0A1G7JKE2</accession>
<keyword evidence="7 11" id="KW-0648">Protein biosynthesis</keyword>
<dbReference type="SUPFAM" id="SSF50715">
    <property type="entry name" value="Ribosomal protein L25-like"/>
    <property type="match status" value="1"/>
</dbReference>
<evidence type="ECO:0000256" key="9">
    <source>
        <dbReference type="ARBA" id="ARBA00048270"/>
    </source>
</evidence>
<keyword evidence="5 11" id="KW-0547">Nucleotide-binding</keyword>
<dbReference type="STRING" id="454006.SAMN05421825_1413"/>
<dbReference type="PANTHER" id="PTHR43097:SF5">
    <property type="entry name" value="GLUTAMATE--TRNA LIGASE"/>
    <property type="match status" value="1"/>
</dbReference>
<name>A0A1G7JKE2_9FLAO</name>
<evidence type="ECO:0000313" key="16">
    <source>
        <dbReference type="Proteomes" id="UP000199203"/>
    </source>
</evidence>
<reference evidence="16" key="1">
    <citation type="submission" date="2016-10" db="EMBL/GenBank/DDBJ databases">
        <authorList>
            <person name="Varghese N."/>
            <person name="Submissions S."/>
        </authorList>
    </citation>
    <scope>NUCLEOTIDE SEQUENCE [LARGE SCALE GENOMIC DNA]</scope>
    <source>
        <strain evidence="16">DSM 19684</strain>
    </source>
</reference>
<feature type="domain" description="Glutamyl/glutaminyl-tRNA synthetase class Ib anti-codon binding" evidence="13">
    <location>
        <begin position="342"/>
        <end position="442"/>
    </location>
</feature>
<feature type="domain" description="Glutamyl/glutaminyl-tRNA synthetase class Ib catalytic" evidence="12">
    <location>
        <begin position="28"/>
        <end position="339"/>
    </location>
</feature>
<dbReference type="InterPro" id="IPR000924">
    <property type="entry name" value="Glu/Gln-tRNA-synth"/>
</dbReference>
<evidence type="ECO:0000256" key="5">
    <source>
        <dbReference type="ARBA" id="ARBA00022741"/>
    </source>
</evidence>
<feature type="domain" description="tRNA synthetases class I (E and Q) anti-codon binding" evidence="14">
    <location>
        <begin position="461"/>
        <end position="535"/>
    </location>
</feature>
<dbReference type="InterPro" id="IPR001412">
    <property type="entry name" value="aa-tRNA-synth_I_CS"/>
</dbReference>
<dbReference type="SUPFAM" id="SSF52374">
    <property type="entry name" value="Nucleotidylyl transferase"/>
    <property type="match status" value="1"/>
</dbReference>
<dbReference type="Proteomes" id="UP000199203">
    <property type="component" value="Unassembled WGS sequence"/>
</dbReference>
<sequence length="557" mass="65055">MEEEEKKSLNFIEQIIEDDLENGLDSSKLRFRFPPEPNGYLHIGHTKAICINFGLGQKYNAPVNLRFDDTNPAKEEQEFVDSIKADIDWLGFKYDQELYTSDYFEQLYIWAVKMIKEGKAYVDEQSSEDITAQRKNPFEAGIDSPFRNRPIEESLELFEQMKNGEFEEGAMSLRAKIDMASPNMNMRDPVMYRILKKPHHRTGEKWKIYPMYDWAHGESDYIEQISHSLCSLEFENHRPLYEWYLDQVYDNESVAPKQREFARMNVSYMVTSKRKLQRLVAEGVTTGWDDPRMPTISGLRRKGYTPTAIKNFIERVGVAKRENLIDIQLLEFSVREDLNKAATRVMAVVNPVKLIIENYPEDKEEWLETENNPEDENAGTREVPFSREIYIEREDFKEEADKKFFRLKLGGEVRLKAGYIIKAERVEKDANGEITTIYATYDEDSKSGSGTEASLRKVKGTLHWVSAKHALPIEIRTYERLFTTEQPDAEKEVDFIQFINPQSLRITYGFAEPSLKNATLEDHYQFQRIGYYIKDRDSSDDTLVFNRTVTLKDGYKP</sequence>
<evidence type="ECO:0000256" key="4">
    <source>
        <dbReference type="ARBA" id="ARBA00022598"/>
    </source>
</evidence>
<dbReference type="Pfam" id="PF20974">
    <property type="entry name" value="tRNA-synt_1c_C2"/>
    <property type="match status" value="1"/>
</dbReference>
<dbReference type="FunFam" id="3.90.800.10:FF:000001">
    <property type="entry name" value="Glutamine--tRNA ligase"/>
    <property type="match status" value="1"/>
</dbReference>
<dbReference type="FunFam" id="3.40.50.620:FF:000037">
    <property type="entry name" value="Glutamine--tRNA ligase cytoplasmic"/>
    <property type="match status" value="1"/>
</dbReference>
<dbReference type="EC" id="6.1.1.18" evidence="2 10"/>
<dbReference type="RefSeq" id="WP_089872563.1">
    <property type="nucleotide sequence ID" value="NZ_FNBH01000001.1"/>
</dbReference>
<dbReference type="InterPro" id="IPR020056">
    <property type="entry name" value="Rbsml_bL25/Gln-tRNA_synth_N"/>
</dbReference>
<dbReference type="PANTHER" id="PTHR43097">
    <property type="entry name" value="GLUTAMINE-TRNA LIGASE"/>
    <property type="match status" value="1"/>
</dbReference>
<evidence type="ECO:0000256" key="3">
    <source>
        <dbReference type="ARBA" id="ARBA00022490"/>
    </source>
</evidence>
<dbReference type="AlphaFoldDB" id="A0A1G7JKE2"/>
<dbReference type="InterPro" id="IPR049437">
    <property type="entry name" value="tRNA-synt_1c_C2"/>
</dbReference>
<dbReference type="FunFam" id="1.10.1160.10:FF:000001">
    <property type="entry name" value="Glutamine--tRNA ligase"/>
    <property type="match status" value="1"/>
</dbReference>
<dbReference type="EMBL" id="FNBH01000001">
    <property type="protein sequence ID" value="SDF25442.1"/>
    <property type="molecule type" value="Genomic_DNA"/>
</dbReference>
<evidence type="ECO:0000256" key="10">
    <source>
        <dbReference type="NCBIfam" id="TIGR00440"/>
    </source>
</evidence>
<dbReference type="FunFam" id="2.40.240.10:FF:000001">
    <property type="entry name" value="Glutamine--tRNA ligase"/>
    <property type="match status" value="1"/>
</dbReference>
<keyword evidence="16" id="KW-1185">Reference proteome</keyword>
<dbReference type="Gene3D" id="2.40.240.10">
    <property type="entry name" value="Ribosomal Protein L25, Chain P"/>
    <property type="match status" value="2"/>
</dbReference>
<evidence type="ECO:0000256" key="11">
    <source>
        <dbReference type="RuleBase" id="RU363037"/>
    </source>
</evidence>
<dbReference type="GO" id="GO:0004819">
    <property type="term" value="F:glutamine-tRNA ligase activity"/>
    <property type="evidence" value="ECO:0007669"/>
    <property type="project" value="UniProtKB-UniRule"/>
</dbReference>
<evidence type="ECO:0000256" key="2">
    <source>
        <dbReference type="ARBA" id="ARBA00012836"/>
    </source>
</evidence>
<evidence type="ECO:0000259" key="12">
    <source>
        <dbReference type="Pfam" id="PF00749"/>
    </source>
</evidence>
<dbReference type="InterPro" id="IPR014729">
    <property type="entry name" value="Rossmann-like_a/b/a_fold"/>
</dbReference>
<dbReference type="InterPro" id="IPR004514">
    <property type="entry name" value="Gln-tRNA-synth"/>
</dbReference>
<dbReference type="InterPro" id="IPR020058">
    <property type="entry name" value="Glu/Gln-tRNA-synth_Ib_cat-dom"/>
</dbReference>
<comment type="catalytic activity">
    <reaction evidence="9">
        <text>tRNA(Gln) + L-glutamine + ATP = L-glutaminyl-tRNA(Gln) + AMP + diphosphate</text>
        <dbReference type="Rhea" id="RHEA:20121"/>
        <dbReference type="Rhea" id="RHEA-COMP:9662"/>
        <dbReference type="Rhea" id="RHEA-COMP:9681"/>
        <dbReference type="ChEBI" id="CHEBI:30616"/>
        <dbReference type="ChEBI" id="CHEBI:33019"/>
        <dbReference type="ChEBI" id="CHEBI:58359"/>
        <dbReference type="ChEBI" id="CHEBI:78442"/>
        <dbReference type="ChEBI" id="CHEBI:78521"/>
        <dbReference type="ChEBI" id="CHEBI:456215"/>
        <dbReference type="EC" id="6.1.1.18"/>
    </reaction>
</comment>
<dbReference type="PROSITE" id="PS00178">
    <property type="entry name" value="AA_TRNA_LIGASE_I"/>
    <property type="match status" value="1"/>
</dbReference>
<evidence type="ECO:0000256" key="6">
    <source>
        <dbReference type="ARBA" id="ARBA00022840"/>
    </source>
</evidence>
<dbReference type="GO" id="GO:0005524">
    <property type="term" value="F:ATP binding"/>
    <property type="evidence" value="ECO:0007669"/>
    <property type="project" value="UniProtKB-KW"/>
</dbReference>